<name>A0A1S2VKI8_9BACT</name>
<dbReference type="EMBL" id="MORL01000004">
    <property type="protein sequence ID" value="OIN59264.1"/>
    <property type="molecule type" value="Genomic_DNA"/>
</dbReference>
<evidence type="ECO:0000313" key="2">
    <source>
        <dbReference type="Proteomes" id="UP000181790"/>
    </source>
</evidence>
<gene>
    <name evidence="1" type="ORF">BLX24_09755</name>
</gene>
<evidence type="ECO:0008006" key="3">
    <source>
        <dbReference type="Google" id="ProtNLM"/>
    </source>
</evidence>
<accession>A0A1S2VKI8</accession>
<dbReference type="AlphaFoldDB" id="A0A1S2VKI8"/>
<comment type="caution">
    <text evidence="1">The sequence shown here is derived from an EMBL/GenBank/DDBJ whole genome shotgun (WGS) entry which is preliminary data.</text>
</comment>
<organism evidence="1 2">
    <name type="scientific">Arsenicibacter rosenii</name>
    <dbReference type="NCBI Taxonomy" id="1750698"/>
    <lineage>
        <taxon>Bacteria</taxon>
        <taxon>Pseudomonadati</taxon>
        <taxon>Bacteroidota</taxon>
        <taxon>Cytophagia</taxon>
        <taxon>Cytophagales</taxon>
        <taxon>Spirosomataceae</taxon>
        <taxon>Arsenicibacter</taxon>
    </lineage>
</organism>
<dbReference type="Proteomes" id="UP000181790">
    <property type="component" value="Unassembled WGS sequence"/>
</dbReference>
<dbReference type="OrthoDB" id="677920at2"/>
<sequence length="76" mass="8396">MKTLNFKTNITTDDAIEAVTLPLNAIEPLDGWNIDPQHQDHLLTVQTVDNRVSEQIIAAVEKAGFQATLIPELSDL</sequence>
<proteinExistence type="predicted"/>
<protein>
    <recommendedName>
        <fullName evidence="3">Copper chaperone</fullName>
    </recommendedName>
</protein>
<evidence type="ECO:0000313" key="1">
    <source>
        <dbReference type="EMBL" id="OIN59264.1"/>
    </source>
</evidence>
<dbReference type="RefSeq" id="WP_071503203.1">
    <property type="nucleotide sequence ID" value="NZ_MORL01000004.1"/>
</dbReference>
<reference evidence="1 2" key="1">
    <citation type="submission" date="2016-10" db="EMBL/GenBank/DDBJ databases">
        <title>Arsenicibacter rosenii gen. nov., sp. nov., an efficient arsenic-methylating bacterium isolated from an arsenic-contaminated paddy soil.</title>
        <authorList>
            <person name="Huang K."/>
        </authorList>
    </citation>
    <scope>NUCLEOTIDE SEQUENCE [LARGE SCALE GENOMIC DNA]</scope>
    <source>
        <strain evidence="1 2">SM-1</strain>
    </source>
</reference>
<keyword evidence="2" id="KW-1185">Reference proteome</keyword>